<organism evidence="2 3">
    <name type="scientific">Nasonia vitripennis</name>
    <name type="common">Parasitic wasp</name>
    <dbReference type="NCBI Taxonomy" id="7425"/>
    <lineage>
        <taxon>Eukaryota</taxon>
        <taxon>Metazoa</taxon>
        <taxon>Ecdysozoa</taxon>
        <taxon>Arthropoda</taxon>
        <taxon>Hexapoda</taxon>
        <taxon>Insecta</taxon>
        <taxon>Pterygota</taxon>
        <taxon>Neoptera</taxon>
        <taxon>Endopterygota</taxon>
        <taxon>Hymenoptera</taxon>
        <taxon>Apocrita</taxon>
        <taxon>Proctotrupomorpha</taxon>
        <taxon>Chalcidoidea</taxon>
        <taxon>Pteromalidae</taxon>
        <taxon>Pteromalinae</taxon>
        <taxon>Nasonia</taxon>
    </lineage>
</organism>
<evidence type="ECO:0000256" key="1">
    <source>
        <dbReference type="SAM" id="MobiDB-lite"/>
    </source>
</evidence>
<dbReference type="AlphaFoldDB" id="A0A7M7LRQ9"/>
<evidence type="ECO:0000313" key="3">
    <source>
        <dbReference type="Proteomes" id="UP000002358"/>
    </source>
</evidence>
<dbReference type="SMR" id="A0A7M7LRQ9"/>
<feature type="compositionally biased region" description="Basic and acidic residues" evidence="1">
    <location>
        <begin position="68"/>
        <end position="83"/>
    </location>
</feature>
<dbReference type="EnsemblMetazoa" id="XM_031933139">
    <property type="protein sequence ID" value="XP_031788999"/>
    <property type="gene ID" value="LOC103317349"/>
</dbReference>
<dbReference type="GeneID" id="103317349"/>
<feature type="region of interest" description="Disordered" evidence="1">
    <location>
        <begin position="15"/>
        <end position="150"/>
    </location>
</feature>
<protein>
    <submittedName>
        <fullName evidence="2">Uncharacterized protein</fullName>
    </submittedName>
</protein>
<dbReference type="RefSeq" id="XP_031788999.1">
    <property type="nucleotide sequence ID" value="XM_031933139.1"/>
</dbReference>
<feature type="compositionally biased region" description="Basic and acidic residues" evidence="1">
    <location>
        <begin position="42"/>
        <end position="59"/>
    </location>
</feature>
<dbReference type="Proteomes" id="UP000002358">
    <property type="component" value="Unassembled WGS sequence"/>
</dbReference>
<dbReference type="OrthoDB" id="7684380at2759"/>
<feature type="compositionally biased region" description="Basic and acidic residues" evidence="1">
    <location>
        <begin position="91"/>
        <end position="107"/>
    </location>
</feature>
<name>A0A7M7LRQ9_NASVI</name>
<accession>A0A7M7LRQ9</accession>
<dbReference type="KEGG" id="nvi:103317349"/>
<dbReference type="EnsemblMetazoa" id="XM_008214946">
    <property type="protein sequence ID" value="XP_008213168"/>
    <property type="gene ID" value="LOC103317349"/>
</dbReference>
<keyword evidence="3" id="KW-1185">Reference proteome</keyword>
<sequence length="150" mass="17056">MRLFDKYVSAKTAYYKKQGEKGDITPKSKDHAKKKKTKKQKKDKDDSIQKVDAEVELNAKKLVNTEAEEGRKMQEATKDKENQFENSEVNRSLREEEKITDEDKERPSTSYDIGKFAFIAAQPDEDDSSDGSTIHLSEMESASDPLSDAD</sequence>
<dbReference type="RefSeq" id="XP_008213168.3">
    <property type="nucleotide sequence ID" value="XM_008214946.4"/>
</dbReference>
<evidence type="ECO:0000313" key="2">
    <source>
        <dbReference type="EnsemblMetazoa" id="XP_008213168"/>
    </source>
</evidence>
<feature type="compositionally biased region" description="Basic and acidic residues" evidence="1">
    <location>
        <begin position="17"/>
        <end position="29"/>
    </location>
</feature>
<reference evidence="2" key="1">
    <citation type="submission" date="2021-01" db="UniProtKB">
        <authorList>
            <consortium name="EnsemblMetazoa"/>
        </authorList>
    </citation>
    <scope>IDENTIFICATION</scope>
</reference>
<feature type="compositionally biased region" description="Basic residues" evidence="1">
    <location>
        <begin position="30"/>
        <end position="41"/>
    </location>
</feature>
<proteinExistence type="predicted"/>
<dbReference type="InParanoid" id="A0A7M7LRQ9"/>